<dbReference type="PANTHER" id="PTHR30204">
    <property type="entry name" value="REDOX-CYCLING DRUG-SENSING TRANSCRIPTIONAL ACTIVATOR SOXR"/>
    <property type="match status" value="1"/>
</dbReference>
<dbReference type="CDD" id="cd01109">
    <property type="entry name" value="HTH_YyaN"/>
    <property type="match status" value="1"/>
</dbReference>
<dbReference type="Pfam" id="PF13411">
    <property type="entry name" value="MerR_1"/>
    <property type="match status" value="1"/>
</dbReference>
<dbReference type="GO" id="GO:0003677">
    <property type="term" value="F:DNA binding"/>
    <property type="evidence" value="ECO:0007669"/>
    <property type="project" value="UniProtKB-KW"/>
</dbReference>
<dbReference type="InterPro" id="IPR000551">
    <property type="entry name" value="MerR-type_HTH_dom"/>
</dbReference>
<dbReference type="SMART" id="SM00422">
    <property type="entry name" value="HTH_MERR"/>
    <property type="match status" value="1"/>
</dbReference>
<dbReference type="PROSITE" id="PS50937">
    <property type="entry name" value="HTH_MERR_2"/>
    <property type="match status" value="1"/>
</dbReference>
<accession>D1AMY6</accession>
<dbReference type="SUPFAM" id="SSF46955">
    <property type="entry name" value="Putative DNA-binding domain"/>
    <property type="match status" value="1"/>
</dbReference>
<dbReference type="HOGENOM" id="CLU_060077_8_0_0"/>
<gene>
    <name evidence="4" type="ordered locus">Sterm_0487</name>
</gene>
<proteinExistence type="predicted"/>
<dbReference type="STRING" id="526218.Sterm_0487"/>
<evidence type="ECO:0000256" key="1">
    <source>
        <dbReference type="ARBA" id="ARBA00023125"/>
    </source>
</evidence>
<dbReference type="PANTHER" id="PTHR30204:SF82">
    <property type="entry name" value="TRANSCRIPTIONAL REGULATOR, MERR FAMILY"/>
    <property type="match status" value="1"/>
</dbReference>
<dbReference type="AlphaFoldDB" id="D1AMY6"/>
<dbReference type="InterPro" id="IPR009061">
    <property type="entry name" value="DNA-bd_dom_put_sf"/>
</dbReference>
<sequence>MNYSINDVAVRFKLSVHTIRFYDKKGLLPFVLRNQKGNRVFTESDLNMIQTICCLKDTGMPIRDIKKYIDLCMKGTETIALRNELLNKHKKEILKQIDMLKDNLSLLNLKIEAYESSNAVEIITERLKKAAEEKRISNLK</sequence>
<keyword evidence="5" id="KW-1185">Reference proteome</keyword>
<evidence type="ECO:0000313" key="4">
    <source>
        <dbReference type="EMBL" id="ACZ07362.1"/>
    </source>
</evidence>
<dbReference type="eggNOG" id="COG0789">
    <property type="taxonomic scope" value="Bacteria"/>
</dbReference>
<dbReference type="Gene3D" id="1.10.1660.10">
    <property type="match status" value="1"/>
</dbReference>
<dbReference type="GO" id="GO:0003700">
    <property type="term" value="F:DNA-binding transcription factor activity"/>
    <property type="evidence" value="ECO:0007669"/>
    <property type="project" value="InterPro"/>
</dbReference>
<dbReference type="InterPro" id="IPR047057">
    <property type="entry name" value="MerR_fam"/>
</dbReference>
<feature type="domain" description="HTH merR-type" evidence="3">
    <location>
        <begin position="2"/>
        <end position="71"/>
    </location>
</feature>
<name>D1AMY6_SEBTE</name>
<reference evidence="4 5" key="2">
    <citation type="journal article" date="2010" name="Stand. Genomic Sci.">
        <title>Complete genome sequence of Sebaldella termitidis type strain (NCTC 11300).</title>
        <authorList>
            <person name="Harmon-Smith M."/>
            <person name="Celia L."/>
            <person name="Chertkov O."/>
            <person name="Lapidus A."/>
            <person name="Copeland A."/>
            <person name="Glavina Del Rio T."/>
            <person name="Nolan M."/>
            <person name="Lucas S."/>
            <person name="Tice H."/>
            <person name="Cheng J.F."/>
            <person name="Han C."/>
            <person name="Detter J.C."/>
            <person name="Bruce D."/>
            <person name="Goodwin L."/>
            <person name="Pitluck S."/>
            <person name="Pati A."/>
            <person name="Liolios K."/>
            <person name="Ivanova N."/>
            <person name="Mavromatis K."/>
            <person name="Mikhailova N."/>
            <person name="Chen A."/>
            <person name="Palaniappan K."/>
            <person name="Land M."/>
            <person name="Hauser L."/>
            <person name="Chang Y.J."/>
            <person name="Jeffries C.D."/>
            <person name="Brettin T."/>
            <person name="Goker M."/>
            <person name="Beck B."/>
            <person name="Bristow J."/>
            <person name="Eisen J.A."/>
            <person name="Markowitz V."/>
            <person name="Hugenholtz P."/>
            <person name="Kyrpides N.C."/>
            <person name="Klenk H.P."/>
            <person name="Chen F."/>
        </authorList>
    </citation>
    <scope>NUCLEOTIDE SEQUENCE [LARGE SCALE GENOMIC DNA]</scope>
    <source>
        <strain evidence="5">ATCC 33386 / NCTC 11300</strain>
    </source>
</reference>
<dbReference type="RefSeq" id="WP_012859960.1">
    <property type="nucleotide sequence ID" value="NC_013517.1"/>
</dbReference>
<keyword evidence="2" id="KW-0175">Coiled coil</keyword>
<reference evidence="5" key="1">
    <citation type="submission" date="2009-09" db="EMBL/GenBank/DDBJ databases">
        <title>The complete chromosome of Sebaldella termitidis ATCC 33386.</title>
        <authorList>
            <consortium name="US DOE Joint Genome Institute (JGI-PGF)"/>
            <person name="Lucas S."/>
            <person name="Copeland A."/>
            <person name="Lapidus A."/>
            <person name="Glavina del Rio T."/>
            <person name="Dalin E."/>
            <person name="Tice H."/>
            <person name="Bruce D."/>
            <person name="Goodwin L."/>
            <person name="Pitluck S."/>
            <person name="Kyrpides N."/>
            <person name="Mavromatis K."/>
            <person name="Ivanova N."/>
            <person name="Mikhailova N."/>
            <person name="Sims D."/>
            <person name="Meincke L."/>
            <person name="Brettin T."/>
            <person name="Detter J.C."/>
            <person name="Han C."/>
            <person name="Larimer F."/>
            <person name="Land M."/>
            <person name="Hauser L."/>
            <person name="Markowitz V."/>
            <person name="Cheng J.F."/>
            <person name="Hugenholtz P."/>
            <person name="Woyke T."/>
            <person name="Wu D."/>
            <person name="Eisen J.A."/>
        </authorList>
    </citation>
    <scope>NUCLEOTIDE SEQUENCE [LARGE SCALE GENOMIC DNA]</scope>
    <source>
        <strain evidence="5">ATCC 33386 / NCTC 11300</strain>
    </source>
</reference>
<evidence type="ECO:0000256" key="2">
    <source>
        <dbReference type="SAM" id="Coils"/>
    </source>
</evidence>
<evidence type="ECO:0000259" key="3">
    <source>
        <dbReference type="PROSITE" id="PS50937"/>
    </source>
</evidence>
<dbReference type="Proteomes" id="UP000000845">
    <property type="component" value="Chromosome"/>
</dbReference>
<protein>
    <submittedName>
        <fullName evidence="4">Transcriptional regulator, MerR family</fullName>
    </submittedName>
</protein>
<feature type="coiled-coil region" evidence="2">
    <location>
        <begin position="83"/>
        <end position="117"/>
    </location>
</feature>
<organism evidence="4 5">
    <name type="scientific">Sebaldella termitidis (strain ATCC 33386 / NCTC 11300)</name>
    <dbReference type="NCBI Taxonomy" id="526218"/>
    <lineage>
        <taxon>Bacteria</taxon>
        <taxon>Fusobacteriati</taxon>
        <taxon>Fusobacteriota</taxon>
        <taxon>Fusobacteriia</taxon>
        <taxon>Fusobacteriales</taxon>
        <taxon>Leptotrichiaceae</taxon>
        <taxon>Sebaldella</taxon>
    </lineage>
</organism>
<keyword evidence="1" id="KW-0238">DNA-binding</keyword>
<dbReference type="EMBL" id="CP001739">
    <property type="protein sequence ID" value="ACZ07362.1"/>
    <property type="molecule type" value="Genomic_DNA"/>
</dbReference>
<evidence type="ECO:0000313" key="5">
    <source>
        <dbReference type="Proteomes" id="UP000000845"/>
    </source>
</evidence>
<dbReference type="KEGG" id="str:Sterm_0487"/>